<name>A0AAN9BN64_9CAEN</name>
<dbReference type="AlphaFoldDB" id="A0AAN9BN64"/>
<dbReference type="GO" id="GO:0016035">
    <property type="term" value="C:zeta DNA polymerase complex"/>
    <property type="evidence" value="ECO:0007669"/>
    <property type="project" value="InterPro"/>
</dbReference>
<feature type="domain" description="DNA-directed DNA polymerase family B multifunctional" evidence="6">
    <location>
        <begin position="15"/>
        <end position="191"/>
    </location>
</feature>
<keyword evidence="4" id="KW-0239">DNA-directed DNA polymerase</keyword>
<evidence type="ECO:0000256" key="2">
    <source>
        <dbReference type="ARBA" id="ARBA00022679"/>
    </source>
</evidence>
<dbReference type="GO" id="GO:0000166">
    <property type="term" value="F:nucleotide binding"/>
    <property type="evidence" value="ECO:0007669"/>
    <property type="project" value="InterPro"/>
</dbReference>
<accession>A0AAN9BN64</accession>
<keyword evidence="2" id="KW-0808">Transferase</keyword>
<feature type="domain" description="C4-type zinc-finger of DNA polymerase delta" evidence="7">
    <location>
        <begin position="235"/>
        <end position="303"/>
    </location>
</feature>
<dbReference type="EMBL" id="JBAMIC010000004">
    <property type="protein sequence ID" value="KAK7108114.1"/>
    <property type="molecule type" value="Genomic_DNA"/>
</dbReference>
<evidence type="ECO:0000256" key="3">
    <source>
        <dbReference type="ARBA" id="ARBA00022695"/>
    </source>
</evidence>
<protein>
    <recommendedName>
        <fullName evidence="1">DNA-directed DNA polymerase</fullName>
        <ecNumber evidence="1">2.7.7.7</ecNumber>
    </recommendedName>
</protein>
<dbReference type="GO" id="GO:0003677">
    <property type="term" value="F:DNA binding"/>
    <property type="evidence" value="ECO:0007669"/>
    <property type="project" value="InterPro"/>
</dbReference>
<evidence type="ECO:0000259" key="6">
    <source>
        <dbReference type="Pfam" id="PF00136"/>
    </source>
</evidence>
<dbReference type="InterPro" id="IPR030559">
    <property type="entry name" value="PolZ_Rev3"/>
</dbReference>
<evidence type="ECO:0000256" key="4">
    <source>
        <dbReference type="ARBA" id="ARBA00022932"/>
    </source>
</evidence>
<dbReference type="PANTHER" id="PTHR45812">
    <property type="entry name" value="DNA POLYMERASE ZETA CATALYTIC SUBUNIT"/>
    <property type="match status" value="1"/>
</dbReference>
<dbReference type="Gene3D" id="1.10.132.60">
    <property type="entry name" value="DNA polymerase family B, C-terminal domain"/>
    <property type="match status" value="1"/>
</dbReference>
<dbReference type="InterPro" id="IPR025687">
    <property type="entry name" value="Znf-C4pol"/>
</dbReference>
<dbReference type="GO" id="GO:0000724">
    <property type="term" value="P:double-strand break repair via homologous recombination"/>
    <property type="evidence" value="ECO:0007669"/>
    <property type="project" value="TreeGrafter"/>
</dbReference>
<dbReference type="Pfam" id="PF00136">
    <property type="entry name" value="DNA_pol_B"/>
    <property type="match status" value="1"/>
</dbReference>
<dbReference type="GO" id="GO:0042276">
    <property type="term" value="P:error-prone translesion synthesis"/>
    <property type="evidence" value="ECO:0007669"/>
    <property type="project" value="TreeGrafter"/>
</dbReference>
<proteinExistence type="predicted"/>
<dbReference type="GO" id="GO:0003887">
    <property type="term" value="F:DNA-directed DNA polymerase activity"/>
    <property type="evidence" value="ECO:0007669"/>
    <property type="project" value="UniProtKB-KW"/>
</dbReference>
<evidence type="ECO:0000313" key="9">
    <source>
        <dbReference type="Proteomes" id="UP001374579"/>
    </source>
</evidence>
<keyword evidence="3" id="KW-0548">Nucleotidyltransferase</keyword>
<comment type="catalytic activity">
    <reaction evidence="5">
        <text>DNA(n) + a 2'-deoxyribonucleoside 5'-triphosphate = DNA(n+1) + diphosphate</text>
        <dbReference type="Rhea" id="RHEA:22508"/>
        <dbReference type="Rhea" id="RHEA-COMP:17339"/>
        <dbReference type="Rhea" id="RHEA-COMP:17340"/>
        <dbReference type="ChEBI" id="CHEBI:33019"/>
        <dbReference type="ChEBI" id="CHEBI:61560"/>
        <dbReference type="ChEBI" id="CHEBI:173112"/>
        <dbReference type="EC" id="2.7.7.7"/>
    </reaction>
</comment>
<dbReference type="SUPFAM" id="SSF56672">
    <property type="entry name" value="DNA/RNA polymerases"/>
    <property type="match status" value="1"/>
</dbReference>
<dbReference type="Proteomes" id="UP001374579">
    <property type="component" value="Unassembled WGS sequence"/>
</dbReference>
<dbReference type="InterPro" id="IPR006134">
    <property type="entry name" value="DNA-dir_DNA_pol_B_multi_dom"/>
</dbReference>
<organism evidence="8 9">
    <name type="scientific">Littorina saxatilis</name>
    <dbReference type="NCBI Taxonomy" id="31220"/>
    <lineage>
        <taxon>Eukaryota</taxon>
        <taxon>Metazoa</taxon>
        <taxon>Spiralia</taxon>
        <taxon>Lophotrochozoa</taxon>
        <taxon>Mollusca</taxon>
        <taxon>Gastropoda</taxon>
        <taxon>Caenogastropoda</taxon>
        <taxon>Littorinimorpha</taxon>
        <taxon>Littorinoidea</taxon>
        <taxon>Littorinidae</taxon>
        <taxon>Littorina</taxon>
    </lineage>
</organism>
<evidence type="ECO:0000259" key="7">
    <source>
        <dbReference type="Pfam" id="PF14260"/>
    </source>
</evidence>
<dbReference type="EC" id="2.7.7.7" evidence="1"/>
<gene>
    <name evidence="8" type="ORF">V1264_015908</name>
</gene>
<dbReference type="Pfam" id="PF14260">
    <property type="entry name" value="zf-C4pol"/>
    <property type="match status" value="1"/>
</dbReference>
<keyword evidence="9" id="KW-1185">Reference proteome</keyword>
<dbReference type="FunFam" id="1.10.132.60:FF:000005">
    <property type="entry name" value="Putative DNA polymerase zeta catalytic subunit"/>
    <property type="match status" value="1"/>
</dbReference>
<reference evidence="8 9" key="1">
    <citation type="submission" date="2024-02" db="EMBL/GenBank/DDBJ databases">
        <title>Chromosome-scale genome assembly of the rough periwinkle Littorina saxatilis.</title>
        <authorList>
            <person name="De Jode A."/>
            <person name="Faria R."/>
            <person name="Formenti G."/>
            <person name="Sims Y."/>
            <person name="Smith T.P."/>
            <person name="Tracey A."/>
            <person name="Wood J.M.D."/>
            <person name="Zagrodzka Z.B."/>
            <person name="Johannesson K."/>
            <person name="Butlin R.K."/>
            <person name="Leder E.H."/>
        </authorList>
    </citation>
    <scope>NUCLEOTIDE SEQUENCE [LARGE SCALE GENOMIC DNA]</scope>
    <source>
        <strain evidence="8">Snail1</strain>
        <tissue evidence="8">Muscle</tissue>
    </source>
</reference>
<comment type="caution">
    <text evidence="8">The sequence shown here is derived from an EMBL/GenBank/DDBJ whole genome shotgun (WGS) entry which is preliminary data.</text>
</comment>
<evidence type="ECO:0000313" key="8">
    <source>
        <dbReference type="EMBL" id="KAK7108114.1"/>
    </source>
</evidence>
<dbReference type="GO" id="GO:0005634">
    <property type="term" value="C:nucleus"/>
    <property type="evidence" value="ECO:0007669"/>
    <property type="project" value="TreeGrafter"/>
</dbReference>
<evidence type="ECO:0000256" key="5">
    <source>
        <dbReference type="ARBA" id="ARBA00049244"/>
    </source>
</evidence>
<dbReference type="InterPro" id="IPR043502">
    <property type="entry name" value="DNA/RNA_pol_sf"/>
</dbReference>
<dbReference type="InterPro" id="IPR042087">
    <property type="entry name" value="DNA_pol_B_thumb"/>
</dbReference>
<sequence length="326" mass="37061">MINVNNVATIFPFLQVYLPCVLQTKKRYVGFMYETRDQKEPVFDAKGIETVRRDNCGVASKILERCIKILFTMRDVSQVRAYLQRQCTKMLSGRVGLHDYVFAKEYRGMVGYKPGACVPALEIAKRRLREDRRSEPRVGERVPYVIVHGSPGLPLIQLVRQPRELLQDPSLRVNVTYYITKQVLPPLERLLGLVGVSVFQWYNDMPKVVRLAPHVAPAHDTKQGTISQYFVTSDCLVCERQTKQAVCATCLNDPQLVAVTLASRSAAWETVHDKLSKVCMTCMGVQDRSQPCVSLDCPVLFRRHLATLDLTRADQHREALHKALAF</sequence>
<evidence type="ECO:0000256" key="1">
    <source>
        <dbReference type="ARBA" id="ARBA00012417"/>
    </source>
</evidence>
<dbReference type="PANTHER" id="PTHR45812:SF1">
    <property type="entry name" value="DNA POLYMERASE ZETA CATALYTIC SUBUNIT"/>
    <property type="match status" value="1"/>
</dbReference>